<gene>
    <name evidence="1" type="ORF">ACI1P1_23230</name>
</gene>
<proteinExistence type="predicted"/>
<dbReference type="EMBL" id="JBJURJ010000017">
    <property type="protein sequence ID" value="MFM9331212.1"/>
    <property type="molecule type" value="Genomic_DNA"/>
</dbReference>
<reference evidence="1" key="1">
    <citation type="submission" date="2024-12" db="EMBL/GenBank/DDBJ databases">
        <authorList>
            <person name="Wu N."/>
        </authorList>
    </citation>
    <scope>NUCLEOTIDE SEQUENCE</scope>
    <source>
        <strain evidence="1">P15</strain>
    </source>
</reference>
<sequence>MKSPDIQVKRYVEIGVGNRWLVRTETEYHDGTEEECRGFAKPFTMESLYVRIWIGRRVWIWDSKEGMKRATKATRRFKCVIGFKGR</sequence>
<protein>
    <submittedName>
        <fullName evidence="1">DUF3977 family protein</fullName>
    </submittedName>
</protein>
<evidence type="ECO:0000313" key="1">
    <source>
        <dbReference type="EMBL" id="MFM9331212.1"/>
    </source>
</evidence>
<keyword evidence="2" id="KW-1185">Reference proteome</keyword>
<accession>A0ACC7PA29</accession>
<dbReference type="Proteomes" id="UP001631969">
    <property type="component" value="Unassembled WGS sequence"/>
</dbReference>
<name>A0ACC7PA29_9BACL</name>
<evidence type="ECO:0000313" key="2">
    <source>
        <dbReference type="Proteomes" id="UP001631969"/>
    </source>
</evidence>
<organism evidence="1 2">
    <name type="scientific">Paenibacillus mesotrionivorans</name>
    <dbReference type="NCBI Taxonomy" id="3160968"/>
    <lineage>
        <taxon>Bacteria</taxon>
        <taxon>Bacillati</taxon>
        <taxon>Bacillota</taxon>
        <taxon>Bacilli</taxon>
        <taxon>Bacillales</taxon>
        <taxon>Paenibacillaceae</taxon>
        <taxon>Paenibacillus</taxon>
    </lineage>
</organism>
<comment type="caution">
    <text evidence="1">The sequence shown here is derived from an EMBL/GenBank/DDBJ whole genome shotgun (WGS) entry which is preliminary data.</text>
</comment>